<dbReference type="GO" id="GO:0008894">
    <property type="term" value="F:guanosine-5'-triphosphate,3'-diphosphate diphosphatase activity"/>
    <property type="evidence" value="ECO:0007669"/>
    <property type="project" value="UniProtKB-EC"/>
</dbReference>
<dbReference type="GO" id="GO:0004309">
    <property type="term" value="F:exopolyphosphatase activity"/>
    <property type="evidence" value="ECO:0007669"/>
    <property type="project" value="UniProtKB-EC"/>
</dbReference>
<keyword evidence="3" id="KW-1185">Reference proteome</keyword>
<dbReference type="PANTHER" id="PTHR30005:SF13">
    <property type="entry name" value="EXOPOLYPHOSPHATASE 2"/>
    <property type="match status" value="1"/>
</dbReference>
<reference evidence="2 3" key="1">
    <citation type="submission" date="2020-08" db="EMBL/GenBank/DDBJ databases">
        <title>Genomic Encyclopedia of Archaeal and Bacterial Type Strains, Phase II (KMG-II): from individual species to whole genera.</title>
        <authorList>
            <person name="Goeker M."/>
        </authorList>
    </citation>
    <scope>NUCLEOTIDE SEQUENCE [LARGE SCALE GENOMIC DNA]</scope>
    <source>
        <strain evidence="2 3">DSM 23288</strain>
    </source>
</reference>
<organism evidence="2 3">
    <name type="scientific">Conexibacter arvalis</name>
    <dbReference type="NCBI Taxonomy" id="912552"/>
    <lineage>
        <taxon>Bacteria</taxon>
        <taxon>Bacillati</taxon>
        <taxon>Actinomycetota</taxon>
        <taxon>Thermoleophilia</taxon>
        <taxon>Solirubrobacterales</taxon>
        <taxon>Conexibacteraceae</taxon>
        <taxon>Conexibacter</taxon>
    </lineage>
</organism>
<dbReference type="Proteomes" id="UP000585272">
    <property type="component" value="Unassembled WGS sequence"/>
</dbReference>
<dbReference type="SUPFAM" id="SSF53067">
    <property type="entry name" value="Actin-like ATPase domain"/>
    <property type="match status" value="2"/>
</dbReference>
<feature type="domain" description="Ppx/GppA phosphatase N-terminal" evidence="1">
    <location>
        <begin position="25"/>
        <end position="306"/>
    </location>
</feature>
<dbReference type="AlphaFoldDB" id="A0A840ICF9"/>
<name>A0A840ICF9_9ACTN</name>
<dbReference type="PANTHER" id="PTHR30005">
    <property type="entry name" value="EXOPOLYPHOSPHATASE"/>
    <property type="match status" value="1"/>
</dbReference>
<dbReference type="InterPro" id="IPR050273">
    <property type="entry name" value="GppA/Ppx_hydrolase"/>
</dbReference>
<dbReference type="RefSeq" id="WP_183340219.1">
    <property type="nucleotide sequence ID" value="NZ_JACHNU010000001.1"/>
</dbReference>
<comment type="caution">
    <text evidence="2">The sequence shown here is derived from an EMBL/GenBank/DDBJ whole genome shotgun (WGS) entry which is preliminary data.</text>
</comment>
<evidence type="ECO:0000313" key="3">
    <source>
        <dbReference type="Proteomes" id="UP000585272"/>
    </source>
</evidence>
<dbReference type="EMBL" id="JACHNU010000001">
    <property type="protein sequence ID" value="MBB4661774.1"/>
    <property type="molecule type" value="Genomic_DNA"/>
</dbReference>
<dbReference type="InterPro" id="IPR043129">
    <property type="entry name" value="ATPase_NBD"/>
</dbReference>
<dbReference type="EC" id="3.6.1.40" evidence="2"/>
<keyword evidence="2" id="KW-0378">Hydrolase</keyword>
<gene>
    <name evidence="2" type="ORF">BDZ31_001347</name>
</gene>
<proteinExistence type="predicted"/>
<dbReference type="EC" id="3.6.1.11" evidence="2"/>
<dbReference type="Gene3D" id="3.30.420.40">
    <property type="match status" value="1"/>
</dbReference>
<dbReference type="Pfam" id="PF02541">
    <property type="entry name" value="Ppx-GppA"/>
    <property type="match status" value="1"/>
</dbReference>
<accession>A0A840ICF9</accession>
<dbReference type="Gene3D" id="3.30.420.150">
    <property type="entry name" value="Exopolyphosphatase. Domain 2"/>
    <property type="match status" value="1"/>
</dbReference>
<protein>
    <submittedName>
        <fullName evidence="2">Exopolyphosphatase/guanosine-5'-triphosphate, 3'-diphosphate pyrophosphatase</fullName>
        <ecNumber evidence="2">3.6.1.11</ecNumber>
        <ecNumber evidence="2">3.6.1.40</ecNumber>
    </submittedName>
</protein>
<evidence type="ECO:0000313" key="2">
    <source>
        <dbReference type="EMBL" id="MBB4661774.1"/>
    </source>
</evidence>
<dbReference type="CDD" id="cd24054">
    <property type="entry name" value="ASKHA_NBD_AaPPX-GppA_MtPPX2-like"/>
    <property type="match status" value="1"/>
</dbReference>
<evidence type="ECO:0000259" key="1">
    <source>
        <dbReference type="Pfam" id="PF02541"/>
    </source>
</evidence>
<sequence length="311" mass="33590">MRIGAVDIGTNSTRLLIADVAPDGRIVELDRRSQVTRLGDRVDLSGRLDDAAVGRVFATLDAYRDALDAAEVPADARLAVLTSAVRDAANGADFATQVRDRYGLDAQTIAGEREAQLTFLGATHDRDPDDATPLLVYDIGGGSTELVVGHAGDVDFHVTTQAGVVRQTERHIRHDPPRPHELQSLAAEIRRILDALVPQEVRSRAQAAIGVAGTATSLAAIDQELEPYDPARVHGYVAELGTAELQLARLAQLPLTARQQIRGLHPDRAPVIVAGLVILIEVLRAFGFRRTEVSEHDILHGVLLERARARP</sequence>
<dbReference type="InterPro" id="IPR003695">
    <property type="entry name" value="Ppx_GppA_N"/>
</dbReference>